<keyword evidence="6" id="KW-1185">Reference proteome</keyword>
<feature type="compositionally biased region" description="Pro residues" evidence="3">
    <location>
        <begin position="120"/>
        <end position="130"/>
    </location>
</feature>
<dbReference type="Proteomes" id="UP001174909">
    <property type="component" value="Unassembled WGS sequence"/>
</dbReference>
<dbReference type="Pfam" id="PF00076">
    <property type="entry name" value="RRM_1"/>
    <property type="match status" value="1"/>
</dbReference>
<dbReference type="GO" id="GO:0000398">
    <property type="term" value="P:mRNA splicing, via spliceosome"/>
    <property type="evidence" value="ECO:0007669"/>
    <property type="project" value="InterPro"/>
</dbReference>
<sequence length="163" mass="18367">MTNTRTVLTSSLRRNLNDAGNVHYTGGLDYGLTEGDVLSVFSQYGEIVNINLVRDRKSGQSKGFCFLAYEDQRSTVLAVDNLNGFKLCGRTLRVDHVHQYRRPKDEDGNEIIEKGCAPITPTPSPTPSPEPELSEPKAKKRKVKDKTKKGKKKEKKPKKKRHK</sequence>
<dbReference type="Gene3D" id="3.30.70.330">
    <property type="match status" value="1"/>
</dbReference>
<evidence type="ECO:0000256" key="2">
    <source>
        <dbReference type="PROSITE-ProRule" id="PRU00176"/>
    </source>
</evidence>
<feature type="region of interest" description="Disordered" evidence="3">
    <location>
        <begin position="100"/>
        <end position="163"/>
    </location>
</feature>
<reference evidence="5" key="1">
    <citation type="submission" date="2023-03" db="EMBL/GenBank/DDBJ databases">
        <authorList>
            <person name="Steffen K."/>
            <person name="Cardenas P."/>
        </authorList>
    </citation>
    <scope>NUCLEOTIDE SEQUENCE</scope>
</reference>
<evidence type="ECO:0000313" key="5">
    <source>
        <dbReference type="EMBL" id="CAI8044501.1"/>
    </source>
</evidence>
<evidence type="ECO:0000313" key="6">
    <source>
        <dbReference type="Proteomes" id="UP001174909"/>
    </source>
</evidence>
<dbReference type="GO" id="GO:0071011">
    <property type="term" value="C:precatalytic spliceosome"/>
    <property type="evidence" value="ECO:0007669"/>
    <property type="project" value="TreeGrafter"/>
</dbReference>
<dbReference type="InterPro" id="IPR035979">
    <property type="entry name" value="RBD_domain_sf"/>
</dbReference>
<evidence type="ECO:0000256" key="3">
    <source>
        <dbReference type="SAM" id="MobiDB-lite"/>
    </source>
</evidence>
<accession>A0AA35X9L9</accession>
<dbReference type="PANTHER" id="PTHR45880:SF1">
    <property type="entry name" value="RNA-BINDING MOTIF PROTEIN, X-LINKED 2"/>
    <property type="match status" value="1"/>
</dbReference>
<dbReference type="InterPro" id="IPR045844">
    <property type="entry name" value="RRM_Ist3-like"/>
</dbReference>
<dbReference type="GO" id="GO:0003723">
    <property type="term" value="F:RNA binding"/>
    <property type="evidence" value="ECO:0007669"/>
    <property type="project" value="UniProtKB-UniRule"/>
</dbReference>
<dbReference type="GO" id="GO:0005686">
    <property type="term" value="C:U2 snRNP"/>
    <property type="evidence" value="ECO:0007669"/>
    <property type="project" value="TreeGrafter"/>
</dbReference>
<dbReference type="PANTHER" id="PTHR45880">
    <property type="entry name" value="RNA-BINDING MOTIF PROTEIN, X-LINKED 2"/>
    <property type="match status" value="1"/>
</dbReference>
<dbReference type="SUPFAM" id="SSF54928">
    <property type="entry name" value="RNA-binding domain, RBD"/>
    <property type="match status" value="1"/>
</dbReference>
<dbReference type="InterPro" id="IPR000504">
    <property type="entry name" value="RRM_dom"/>
</dbReference>
<name>A0AA35X9L9_GEOBA</name>
<dbReference type="PROSITE" id="PS50102">
    <property type="entry name" value="RRM"/>
    <property type="match status" value="1"/>
</dbReference>
<dbReference type="InterPro" id="IPR051847">
    <property type="entry name" value="RNA_proc/Spliceosome_comp"/>
</dbReference>
<dbReference type="GO" id="GO:0071013">
    <property type="term" value="C:catalytic step 2 spliceosome"/>
    <property type="evidence" value="ECO:0007669"/>
    <property type="project" value="TreeGrafter"/>
</dbReference>
<comment type="caution">
    <text evidence="5">The sequence shown here is derived from an EMBL/GenBank/DDBJ whole genome shotgun (WGS) entry which is preliminary data.</text>
</comment>
<protein>
    <submittedName>
        <fullName evidence="5">RNA-binding motif protein, X-linked 2</fullName>
    </submittedName>
</protein>
<gene>
    <name evidence="5" type="ORF">GBAR_LOCUS24677</name>
</gene>
<proteinExistence type="predicted"/>
<organism evidence="5 6">
    <name type="scientific">Geodia barretti</name>
    <name type="common">Barrett's horny sponge</name>
    <dbReference type="NCBI Taxonomy" id="519541"/>
    <lineage>
        <taxon>Eukaryota</taxon>
        <taxon>Metazoa</taxon>
        <taxon>Porifera</taxon>
        <taxon>Demospongiae</taxon>
        <taxon>Heteroscleromorpha</taxon>
        <taxon>Tetractinellida</taxon>
        <taxon>Astrophorina</taxon>
        <taxon>Geodiidae</taxon>
        <taxon>Geodia</taxon>
    </lineage>
</organism>
<dbReference type="EMBL" id="CASHTH010003398">
    <property type="protein sequence ID" value="CAI8044501.1"/>
    <property type="molecule type" value="Genomic_DNA"/>
</dbReference>
<dbReference type="AlphaFoldDB" id="A0AA35X9L9"/>
<feature type="domain" description="RRM" evidence="4">
    <location>
        <begin position="21"/>
        <end position="99"/>
    </location>
</feature>
<evidence type="ECO:0000259" key="4">
    <source>
        <dbReference type="PROSITE" id="PS50102"/>
    </source>
</evidence>
<feature type="compositionally biased region" description="Basic residues" evidence="3">
    <location>
        <begin position="138"/>
        <end position="163"/>
    </location>
</feature>
<dbReference type="InterPro" id="IPR012677">
    <property type="entry name" value="Nucleotide-bd_a/b_plait_sf"/>
</dbReference>
<dbReference type="CDD" id="cd12411">
    <property type="entry name" value="RRM_ist3_like"/>
    <property type="match status" value="1"/>
</dbReference>
<evidence type="ECO:0000256" key="1">
    <source>
        <dbReference type="ARBA" id="ARBA00022884"/>
    </source>
</evidence>
<keyword evidence="1 2" id="KW-0694">RNA-binding</keyword>
<dbReference type="SMART" id="SM00360">
    <property type="entry name" value="RRM"/>
    <property type="match status" value="1"/>
</dbReference>